<dbReference type="Proteomes" id="UP000190696">
    <property type="component" value="Unassembled WGS sequence"/>
</dbReference>
<evidence type="ECO:0000313" key="2">
    <source>
        <dbReference type="EMBL" id="EJR45704.1"/>
    </source>
</evidence>
<feature type="transmembrane region" description="Helical" evidence="1">
    <location>
        <begin position="20"/>
        <end position="40"/>
    </location>
</feature>
<dbReference type="EMBL" id="MUAI01000004">
    <property type="protein sequence ID" value="OOR07328.1"/>
    <property type="molecule type" value="Genomic_DNA"/>
</dbReference>
<dbReference type="EMBL" id="AHEV01000003">
    <property type="protein sequence ID" value="EJR45704.1"/>
    <property type="molecule type" value="Genomic_DNA"/>
</dbReference>
<sequence length="243" mass="27126">MGIFRSKNSRFRRGPISFRYILLISFIIFIVMVVQGLWIVNKSIQPTLIKYGETETHKMATAVMTKAVKDRINEGFDVDSLMKVQTDRNGKVSTIDLNTKQVNEILTSTTAYIEKYLQQVEKGDTKALGIFEENGVSMSVPFGRITDNALLGNIGPDIPINFTPIGHVNTDIKQLVEPQGINNTAIKIIMEVEVTLQVMIPLRTKEIKVKQNIPIATRIVQGEVPTYYGSGGVVVPDKKKTDN</sequence>
<dbReference type="KEGG" id="bww:bwei_4795"/>
<organism evidence="3 5">
    <name type="scientific">Bacillus mycoides</name>
    <dbReference type="NCBI Taxonomy" id="1405"/>
    <lineage>
        <taxon>Bacteria</taxon>
        <taxon>Bacillati</taxon>
        <taxon>Bacillota</taxon>
        <taxon>Bacilli</taxon>
        <taxon>Bacillales</taxon>
        <taxon>Bacillaceae</taxon>
        <taxon>Bacillus</taxon>
        <taxon>Bacillus cereus group</taxon>
    </lineage>
</organism>
<dbReference type="PIRSF" id="PIRSF021383">
    <property type="entry name" value="YunB"/>
    <property type="match status" value="1"/>
</dbReference>
<evidence type="ECO:0000313" key="4">
    <source>
        <dbReference type="Proteomes" id="UP000006976"/>
    </source>
</evidence>
<reference evidence="3 5" key="2">
    <citation type="submission" date="2017-01" db="EMBL/GenBank/DDBJ databases">
        <title>Bacillus cereus isolates.</title>
        <authorList>
            <person name="Beno S.M."/>
        </authorList>
    </citation>
    <scope>NUCLEOTIDE SEQUENCE [LARGE SCALE GENOMIC DNA]</scope>
    <source>
        <strain evidence="3 5">FSL W7-1108</strain>
    </source>
</reference>
<keyword evidence="1" id="KW-0472">Membrane</keyword>
<evidence type="ECO:0000313" key="5">
    <source>
        <dbReference type="Proteomes" id="UP000190696"/>
    </source>
</evidence>
<keyword evidence="1" id="KW-1133">Transmembrane helix</keyword>
<dbReference type="AlphaFoldDB" id="A0A084IVC2"/>
<reference evidence="2 4" key="1">
    <citation type="submission" date="2012-04" db="EMBL/GenBank/DDBJ databases">
        <title>The Genome Sequence of Bacillus cereus VD078.</title>
        <authorList>
            <consortium name="The Broad Institute Genome Sequencing Platform"/>
            <consortium name="The Broad Institute Genome Sequencing Center for Infectious Disease"/>
            <person name="Feldgarden M."/>
            <person name="Van der Auwera G.A."/>
            <person name="Mahillon J."/>
            <person name="Duprez V."/>
            <person name="Timmery S."/>
            <person name="Mattelet C."/>
            <person name="Dierick K."/>
            <person name="Sun M."/>
            <person name="Yu Z."/>
            <person name="Zhu L."/>
            <person name="Hu X."/>
            <person name="Shank E.B."/>
            <person name="Swiecicka I."/>
            <person name="Hansen B.M."/>
            <person name="Andrup L."/>
            <person name="Young S.K."/>
            <person name="Zeng Q."/>
            <person name="Gargeya S."/>
            <person name="Fitzgerald M."/>
            <person name="Haas B."/>
            <person name="Abouelleil A."/>
            <person name="Alvarado L."/>
            <person name="Arachchi H.M."/>
            <person name="Berlin A."/>
            <person name="Chapman S.B."/>
            <person name="Goldberg J."/>
            <person name="Griggs A."/>
            <person name="Gujja S."/>
            <person name="Hansen M."/>
            <person name="Howarth C."/>
            <person name="Imamovic A."/>
            <person name="Larimer J."/>
            <person name="McCowen C."/>
            <person name="Montmayeur A."/>
            <person name="Murphy C."/>
            <person name="Neiman D."/>
            <person name="Pearson M."/>
            <person name="Priest M."/>
            <person name="Roberts A."/>
            <person name="Saif S."/>
            <person name="Shea T."/>
            <person name="Sisk P."/>
            <person name="Sykes S."/>
            <person name="Wortman J."/>
            <person name="Nusbaum C."/>
            <person name="Birren B."/>
        </authorList>
    </citation>
    <scope>NUCLEOTIDE SEQUENCE [LARGE SCALE GENOMIC DNA]</scope>
    <source>
        <strain evidence="2 4">VD078</strain>
    </source>
</reference>
<protein>
    <submittedName>
        <fullName evidence="3">Sporulation protein YunB</fullName>
    </submittedName>
</protein>
<dbReference type="Proteomes" id="UP000006976">
    <property type="component" value="Unassembled WGS sequence"/>
</dbReference>
<dbReference type="RefSeq" id="WP_002129745.1">
    <property type="nucleotide sequence ID" value="NZ_CM000719.1"/>
</dbReference>
<proteinExistence type="predicted"/>
<dbReference type="Pfam" id="PF09560">
    <property type="entry name" value="Spore_YunB"/>
    <property type="match status" value="1"/>
</dbReference>
<evidence type="ECO:0000313" key="3">
    <source>
        <dbReference type="EMBL" id="OOR07328.1"/>
    </source>
</evidence>
<comment type="caution">
    <text evidence="3">The sequence shown here is derived from an EMBL/GenBank/DDBJ whole genome shotgun (WGS) entry which is preliminary data.</text>
</comment>
<keyword evidence="1" id="KW-0812">Transmembrane</keyword>
<evidence type="ECO:0000256" key="1">
    <source>
        <dbReference type="SAM" id="Phobius"/>
    </source>
</evidence>
<dbReference type="InterPro" id="IPR014197">
    <property type="entry name" value="Sporulation_prot_YunB"/>
</dbReference>
<dbReference type="OMA" id="INQTRHK"/>
<accession>J8FQB8</accession>
<gene>
    <name evidence="3" type="ORF">BW900_09335</name>
    <name evidence="2" type="ORF">III_00542</name>
</gene>
<name>A0A084IVC2_BACMY</name>
<accession>A0A084IVC2</accession>
<dbReference type="NCBIfam" id="TIGR02832">
    <property type="entry name" value="spo_yunB"/>
    <property type="match status" value="1"/>
</dbReference>